<evidence type="ECO:0000313" key="2">
    <source>
        <dbReference type="EMBL" id="AEW94832.1"/>
    </source>
</evidence>
<dbReference type="AlphaFoldDB" id="G8WU10"/>
<dbReference type="EMBL" id="CP003219">
    <property type="protein sequence ID" value="AEW94832.1"/>
    <property type="molecule type" value="Genomic_DNA"/>
</dbReference>
<gene>
    <name evidence="2" type="ordered locus">SCATT_24610</name>
</gene>
<organism evidence="2 3">
    <name type="scientific">Streptantibioticus cattleyicolor (strain ATCC 35852 / DSM 46488 / JCM 4925 / NBRC 14057 / NRRL 8057)</name>
    <name type="common">Streptomyces cattleya</name>
    <dbReference type="NCBI Taxonomy" id="1003195"/>
    <lineage>
        <taxon>Bacteria</taxon>
        <taxon>Bacillati</taxon>
        <taxon>Actinomycetota</taxon>
        <taxon>Actinomycetes</taxon>
        <taxon>Kitasatosporales</taxon>
        <taxon>Streptomycetaceae</taxon>
        <taxon>Streptantibioticus</taxon>
    </lineage>
</organism>
<reference evidence="3" key="1">
    <citation type="submission" date="2011-12" db="EMBL/GenBank/DDBJ databases">
        <title>Complete genome sequence of Streptomyces cattleya strain DSM 46488.</title>
        <authorList>
            <person name="Ou H.-Y."/>
            <person name="Li P."/>
            <person name="Zhao C."/>
            <person name="O'Hagan D."/>
            <person name="Deng Z."/>
        </authorList>
    </citation>
    <scope>NUCLEOTIDE SEQUENCE [LARGE SCALE GENOMIC DNA]</scope>
    <source>
        <strain evidence="3">ATCC 35852 / DSM 46488 / JCM 4925 / NBRC 14057 / NRRL 8057</strain>
    </source>
</reference>
<protein>
    <submittedName>
        <fullName evidence="2">Uncharacterized protein</fullName>
    </submittedName>
</protein>
<proteinExistence type="predicted"/>
<keyword evidence="3" id="KW-1185">Reference proteome</keyword>
<dbReference type="KEGG" id="scy:SCATT_24610"/>
<dbReference type="STRING" id="1003195.SCATT_24610"/>
<dbReference type="HOGENOM" id="CLU_3222488_0_0_11"/>
<name>G8WU10_STREN</name>
<evidence type="ECO:0000313" key="3">
    <source>
        <dbReference type="Proteomes" id="UP000007842"/>
    </source>
</evidence>
<feature type="region of interest" description="Disordered" evidence="1">
    <location>
        <begin position="21"/>
        <end position="44"/>
    </location>
</feature>
<sequence>MRRGAGGDGDLDPVARIGEINEVIGTGGRDQHGRAPPLPPRKRR</sequence>
<dbReference type="Proteomes" id="UP000007842">
    <property type="component" value="Chromosome"/>
</dbReference>
<evidence type="ECO:0000256" key="1">
    <source>
        <dbReference type="SAM" id="MobiDB-lite"/>
    </source>
</evidence>
<accession>G8WU10</accession>